<dbReference type="FunCoup" id="G1LT84">
    <property type="interactions" value="11"/>
</dbReference>
<comment type="function">
    <text evidence="8">Relaxin is an ovarian hormone that acts with estrogen to produce dilatation of the birth canal in many mammals.</text>
</comment>
<dbReference type="GO" id="GO:0005179">
    <property type="term" value="F:hormone activity"/>
    <property type="evidence" value="ECO:0007669"/>
    <property type="project" value="UniProtKB-KW"/>
</dbReference>
<dbReference type="PANTHER" id="PTHR12004">
    <property type="entry name" value="RELAXIN"/>
    <property type="match status" value="1"/>
</dbReference>
<evidence type="ECO:0000256" key="10">
    <source>
        <dbReference type="SAM" id="SignalP"/>
    </source>
</evidence>
<dbReference type="Proteomes" id="UP000008912">
    <property type="component" value="Unassembled WGS sequence"/>
</dbReference>
<evidence type="ECO:0000256" key="1">
    <source>
        <dbReference type="ARBA" id="ARBA00004613"/>
    </source>
</evidence>
<comment type="subunit">
    <text evidence="3">Heterodimer of a B chain and an A chain linked by two disulfide bonds.</text>
</comment>
<dbReference type="CDD" id="cd04365">
    <property type="entry name" value="IlGF_relaxin_like"/>
    <property type="match status" value="1"/>
</dbReference>
<evidence type="ECO:0000256" key="4">
    <source>
        <dbReference type="ARBA" id="ARBA00022525"/>
    </source>
</evidence>
<evidence type="ECO:0000313" key="13">
    <source>
        <dbReference type="Proteomes" id="UP000008912"/>
    </source>
</evidence>
<dbReference type="InterPro" id="IPR016179">
    <property type="entry name" value="Insulin-like"/>
</dbReference>
<organism evidence="12 13">
    <name type="scientific">Ailuropoda melanoleuca</name>
    <name type="common">Giant panda</name>
    <dbReference type="NCBI Taxonomy" id="9646"/>
    <lineage>
        <taxon>Eukaryota</taxon>
        <taxon>Metazoa</taxon>
        <taxon>Chordata</taxon>
        <taxon>Craniata</taxon>
        <taxon>Vertebrata</taxon>
        <taxon>Euteleostomi</taxon>
        <taxon>Mammalia</taxon>
        <taxon>Eutheria</taxon>
        <taxon>Laurasiatheria</taxon>
        <taxon>Carnivora</taxon>
        <taxon>Caniformia</taxon>
        <taxon>Ursidae</taxon>
        <taxon>Ailuropoda</taxon>
    </lineage>
</organism>
<dbReference type="InterPro" id="IPR051042">
    <property type="entry name" value="Repro_Hormone_Insulin-like"/>
</dbReference>
<gene>
    <name evidence="12" type="primary">LOC100480861</name>
</gene>
<accession>G1LT84</accession>
<dbReference type="Pfam" id="PF00049">
    <property type="entry name" value="Insulin"/>
    <property type="match status" value="1"/>
</dbReference>
<feature type="signal peptide" evidence="10">
    <location>
        <begin position="1"/>
        <end position="25"/>
    </location>
</feature>
<feature type="domain" description="Insulin-like" evidence="11">
    <location>
        <begin position="32"/>
        <end position="198"/>
    </location>
</feature>
<comment type="similarity">
    <text evidence="2 9">Belongs to the insulin family.</text>
</comment>
<keyword evidence="7" id="KW-1015">Disulfide bond</keyword>
<evidence type="ECO:0000256" key="8">
    <source>
        <dbReference type="ARBA" id="ARBA00037079"/>
    </source>
</evidence>
<dbReference type="SUPFAM" id="SSF56994">
    <property type="entry name" value="Insulin-like"/>
    <property type="match status" value="1"/>
</dbReference>
<evidence type="ECO:0000256" key="7">
    <source>
        <dbReference type="ARBA" id="ARBA00023157"/>
    </source>
</evidence>
<dbReference type="eggNOG" id="ENOG502TH8D">
    <property type="taxonomic scope" value="Eukaryota"/>
</dbReference>
<dbReference type="PROSITE" id="PS00262">
    <property type="entry name" value="INSULIN"/>
    <property type="match status" value="1"/>
</dbReference>
<dbReference type="InterPro" id="IPR022421">
    <property type="entry name" value="Relaxin"/>
</dbReference>
<keyword evidence="6" id="KW-0372">Hormone</keyword>
<keyword evidence="10" id="KW-0732">Signal</keyword>
<evidence type="ECO:0000259" key="11">
    <source>
        <dbReference type="SMART" id="SM00078"/>
    </source>
</evidence>
<feature type="chain" id="PRO_5030171054" evidence="10">
    <location>
        <begin position="26"/>
        <end position="198"/>
    </location>
</feature>
<dbReference type="PANTHER" id="PTHR12004:SF13">
    <property type="entry name" value="PRORELAXIN H2"/>
    <property type="match status" value="1"/>
</dbReference>
<dbReference type="CDD" id="cd00101">
    <property type="entry name" value="IlGF_like"/>
    <property type="match status" value="1"/>
</dbReference>
<dbReference type="Ensembl" id="ENSAMET00000010729.2">
    <property type="protein sequence ID" value="ENSAMEP00000010280.2"/>
    <property type="gene ID" value="ENSAMEG00000009780.2"/>
</dbReference>
<reference evidence="12" key="3">
    <citation type="submission" date="2025-09" db="UniProtKB">
        <authorList>
            <consortium name="Ensembl"/>
        </authorList>
    </citation>
    <scope>IDENTIFICATION</scope>
</reference>
<name>G1LT84_AILME</name>
<dbReference type="InterPro" id="IPR036438">
    <property type="entry name" value="Insulin-like_sf"/>
</dbReference>
<keyword evidence="4 9" id="KW-0964">Secreted</keyword>
<evidence type="ECO:0000313" key="12">
    <source>
        <dbReference type="Ensembl" id="ENSAMEP00000010280.2"/>
    </source>
</evidence>
<dbReference type="InterPro" id="IPR022353">
    <property type="entry name" value="Insulin_CS"/>
</dbReference>
<dbReference type="AlphaFoldDB" id="G1LT84"/>
<dbReference type="STRING" id="9646.ENSAMEP00000010280"/>
<evidence type="ECO:0000256" key="3">
    <source>
        <dbReference type="ARBA" id="ARBA00011207"/>
    </source>
</evidence>
<evidence type="ECO:0000256" key="6">
    <source>
        <dbReference type="ARBA" id="ARBA00022702"/>
    </source>
</evidence>
<dbReference type="GeneTree" id="ENSGT00940000154434"/>
<proteinExistence type="inferred from homology"/>
<dbReference type="PRINTS" id="PR02004">
    <property type="entry name" value="RELAXIN"/>
</dbReference>
<reference evidence="12" key="2">
    <citation type="submission" date="2025-08" db="UniProtKB">
        <authorList>
            <consortium name="Ensembl"/>
        </authorList>
    </citation>
    <scope>IDENTIFICATION</scope>
</reference>
<protein>
    <submittedName>
        <fullName evidence="12">Prorelaxin</fullName>
    </submittedName>
</protein>
<keyword evidence="13" id="KW-1185">Reference proteome</keyword>
<dbReference type="HOGENOM" id="CLU_115657_0_0_1"/>
<evidence type="ECO:0000256" key="2">
    <source>
        <dbReference type="ARBA" id="ARBA00009034"/>
    </source>
</evidence>
<dbReference type="InParanoid" id="G1LT84"/>
<comment type="subcellular location">
    <subcellularLocation>
        <location evidence="1 9">Secreted</location>
    </subcellularLocation>
</comment>
<sequence length="198" mass="22430">MPQQYLSHLVRIWLLLSQFPSEIPAHKDNDVIKACGRELVRQRIWICGSVNWGEKALQQVRQLRQAPESPTGERPTPHLFFSLPSPLLELASSSVIDTKTLNTILEHIPNLSQELKAALSGRQSSLQELQLALEDPNLTLKELKEILLIGQNEAEDKSLSELESSGLDMHYRKKRQYVNFSEKCCNVGCTRKELASIC</sequence>
<dbReference type="GO" id="GO:0005576">
    <property type="term" value="C:extracellular region"/>
    <property type="evidence" value="ECO:0007669"/>
    <property type="project" value="UniProtKB-SubCell"/>
</dbReference>
<dbReference type="SMART" id="SM00078">
    <property type="entry name" value="IlGF"/>
    <property type="match status" value="1"/>
</dbReference>
<evidence type="ECO:0000256" key="5">
    <source>
        <dbReference type="ARBA" id="ARBA00022685"/>
    </source>
</evidence>
<reference evidence="12 13" key="1">
    <citation type="journal article" date="2010" name="Nature">
        <title>The sequence and de novo assembly of the giant panda genome.</title>
        <authorList>
            <person name="Li R."/>
            <person name="Fan W."/>
            <person name="Tian G."/>
            <person name="Zhu H."/>
            <person name="He L."/>
            <person name="Cai J."/>
            <person name="Huang Q."/>
            <person name="Cai Q."/>
            <person name="Li B."/>
            <person name="Bai Y."/>
            <person name="Zhang Z."/>
            <person name="Zhang Y."/>
            <person name="Wang W."/>
            <person name="Li J."/>
            <person name="Wei F."/>
            <person name="Li H."/>
            <person name="Jian M."/>
            <person name="Li J."/>
            <person name="Zhang Z."/>
            <person name="Nielsen R."/>
            <person name="Li D."/>
            <person name="Gu W."/>
            <person name="Yang Z."/>
            <person name="Xuan Z."/>
            <person name="Ryder O.A."/>
            <person name="Leung F.C."/>
            <person name="Zhou Y."/>
            <person name="Cao J."/>
            <person name="Sun X."/>
            <person name="Fu Y."/>
            <person name="Fang X."/>
            <person name="Guo X."/>
            <person name="Wang B."/>
            <person name="Hou R."/>
            <person name="Shen F."/>
            <person name="Mu B."/>
            <person name="Ni P."/>
            <person name="Lin R."/>
            <person name="Qian W."/>
            <person name="Wang G."/>
            <person name="Yu C."/>
            <person name="Nie W."/>
            <person name="Wang J."/>
            <person name="Wu Z."/>
            <person name="Liang H."/>
            <person name="Min J."/>
            <person name="Wu Q."/>
            <person name="Cheng S."/>
            <person name="Ruan J."/>
            <person name="Wang M."/>
            <person name="Shi Z."/>
            <person name="Wen M."/>
            <person name="Liu B."/>
            <person name="Ren X."/>
            <person name="Zheng H."/>
            <person name="Dong D."/>
            <person name="Cook K."/>
            <person name="Shan G."/>
            <person name="Zhang H."/>
            <person name="Kosiol C."/>
            <person name="Xie X."/>
            <person name="Lu Z."/>
            <person name="Zheng H."/>
            <person name="Li Y."/>
            <person name="Steiner C.C."/>
            <person name="Lam T.T."/>
            <person name="Lin S."/>
            <person name="Zhang Q."/>
            <person name="Li G."/>
            <person name="Tian J."/>
            <person name="Gong T."/>
            <person name="Liu H."/>
            <person name="Zhang D."/>
            <person name="Fang L."/>
            <person name="Ye C."/>
            <person name="Zhang J."/>
            <person name="Hu W."/>
            <person name="Xu A."/>
            <person name="Ren Y."/>
            <person name="Zhang G."/>
            <person name="Bruford M.W."/>
            <person name="Li Q."/>
            <person name="Ma L."/>
            <person name="Guo Y."/>
            <person name="An N."/>
            <person name="Hu Y."/>
            <person name="Zheng Y."/>
            <person name="Shi Y."/>
            <person name="Li Z."/>
            <person name="Liu Q."/>
            <person name="Chen Y."/>
            <person name="Zhao J."/>
            <person name="Qu N."/>
            <person name="Zhao S."/>
            <person name="Tian F."/>
            <person name="Wang X."/>
            <person name="Wang H."/>
            <person name="Xu L."/>
            <person name="Liu X."/>
            <person name="Vinar T."/>
            <person name="Wang Y."/>
            <person name="Lam T.W."/>
            <person name="Yiu S.M."/>
            <person name="Liu S."/>
            <person name="Zhang H."/>
            <person name="Li D."/>
            <person name="Huang Y."/>
            <person name="Wang X."/>
            <person name="Yang G."/>
            <person name="Jiang Z."/>
            <person name="Wang J."/>
            <person name="Qin N."/>
            <person name="Li L."/>
            <person name="Li J."/>
            <person name="Bolund L."/>
            <person name="Kristiansen K."/>
            <person name="Wong G.K."/>
            <person name="Olson M."/>
            <person name="Zhang X."/>
            <person name="Li S."/>
            <person name="Yang H."/>
            <person name="Wang J."/>
            <person name="Wang J."/>
        </authorList>
    </citation>
    <scope>NUCLEOTIDE SEQUENCE [LARGE SCALE GENOMIC DNA]</scope>
</reference>
<keyword evidence="5" id="KW-0165">Cleavage on pair of basic residues</keyword>
<evidence type="ECO:0000256" key="9">
    <source>
        <dbReference type="RuleBase" id="RU000406"/>
    </source>
</evidence>